<sequence length="195" mass="19990">MTRSAMPTLIAGFLAALSATADARAEVAVEGDLQRLTVVATQADPSDVIVAIGSRFSIPFENLQMTGGMVTGRFSGTLSEVLRSVTGGNGFAIAYRNGLPVRVTFTAMSAGSTYMSGGAPSTSKPRTELVLKEGAAAQPALPVSGTAAPADDAPPPAYAVTSDEGLEDLSQGEATRQAVSELETLLQALREDLGK</sequence>
<dbReference type="AlphaFoldDB" id="A0A5D4GP17"/>
<evidence type="ECO:0000313" key="3">
    <source>
        <dbReference type="EMBL" id="TYR30078.1"/>
    </source>
</evidence>
<dbReference type="RefSeq" id="WP_148916436.1">
    <property type="nucleotide sequence ID" value="NZ_VSZS01000067.1"/>
</dbReference>
<feature type="region of interest" description="Disordered" evidence="1">
    <location>
        <begin position="142"/>
        <end position="177"/>
    </location>
</feature>
<name>A0A5D4GP17_9HYPH</name>
<feature type="signal peptide" evidence="2">
    <location>
        <begin position="1"/>
        <end position="23"/>
    </location>
</feature>
<dbReference type="OrthoDB" id="10013037at2"/>
<reference evidence="3 4" key="2">
    <citation type="submission" date="2019-09" db="EMBL/GenBank/DDBJ databases">
        <title>Mesorhizobium sp. MaA-C15 isolated from Microcystis aeruginosa.</title>
        <authorList>
            <person name="Jeong S.E."/>
            <person name="Jin H.M."/>
            <person name="Jeon C.O."/>
        </authorList>
    </citation>
    <scope>NUCLEOTIDE SEQUENCE [LARGE SCALE GENOMIC DNA]</scope>
    <source>
        <strain evidence="3 4">MaA-C15</strain>
    </source>
</reference>
<evidence type="ECO:0000256" key="2">
    <source>
        <dbReference type="SAM" id="SignalP"/>
    </source>
</evidence>
<accession>A0A5D4GP17</accession>
<feature type="chain" id="PRO_5022671987" description="Secretin" evidence="2">
    <location>
        <begin position="24"/>
        <end position="195"/>
    </location>
</feature>
<reference evidence="3 4" key="1">
    <citation type="submission" date="2019-08" db="EMBL/GenBank/DDBJ databases">
        <authorList>
            <person name="Seo Y.L."/>
        </authorList>
    </citation>
    <scope>NUCLEOTIDE SEQUENCE [LARGE SCALE GENOMIC DNA]</scope>
    <source>
        <strain evidence="3 4">MaA-C15</strain>
    </source>
</reference>
<keyword evidence="2" id="KW-0732">Signal</keyword>
<gene>
    <name evidence="3" type="ORF">FY036_19495</name>
</gene>
<dbReference type="Proteomes" id="UP000323258">
    <property type="component" value="Unassembled WGS sequence"/>
</dbReference>
<keyword evidence="4" id="KW-1185">Reference proteome</keyword>
<organism evidence="3 4">
    <name type="scientific">Neoaquamicrobium microcysteis</name>
    <dbReference type="NCBI Taxonomy" id="2682781"/>
    <lineage>
        <taxon>Bacteria</taxon>
        <taxon>Pseudomonadati</taxon>
        <taxon>Pseudomonadota</taxon>
        <taxon>Alphaproteobacteria</taxon>
        <taxon>Hyphomicrobiales</taxon>
        <taxon>Phyllobacteriaceae</taxon>
        <taxon>Neoaquamicrobium</taxon>
    </lineage>
</organism>
<proteinExistence type="predicted"/>
<evidence type="ECO:0000313" key="4">
    <source>
        <dbReference type="Proteomes" id="UP000323258"/>
    </source>
</evidence>
<evidence type="ECO:0008006" key="5">
    <source>
        <dbReference type="Google" id="ProtNLM"/>
    </source>
</evidence>
<comment type="caution">
    <text evidence="3">The sequence shown here is derived from an EMBL/GenBank/DDBJ whole genome shotgun (WGS) entry which is preliminary data.</text>
</comment>
<dbReference type="EMBL" id="VSZS01000067">
    <property type="protein sequence ID" value="TYR30078.1"/>
    <property type="molecule type" value="Genomic_DNA"/>
</dbReference>
<evidence type="ECO:0000256" key="1">
    <source>
        <dbReference type="SAM" id="MobiDB-lite"/>
    </source>
</evidence>
<protein>
    <recommendedName>
        <fullName evidence="5">Secretin</fullName>
    </recommendedName>
</protein>